<keyword evidence="3" id="KW-1185">Reference proteome</keyword>
<protein>
    <recommendedName>
        <fullName evidence="4">Secreted protein</fullName>
    </recommendedName>
</protein>
<proteinExistence type="predicted"/>
<accession>A0AAD5E7W6</accession>
<evidence type="ECO:0000256" key="1">
    <source>
        <dbReference type="SAM" id="SignalP"/>
    </source>
</evidence>
<dbReference type="EMBL" id="MU620928">
    <property type="protein sequence ID" value="KAI8578542.1"/>
    <property type="molecule type" value="Genomic_DNA"/>
</dbReference>
<name>A0AAD5E7W6_UMBRA</name>
<comment type="caution">
    <text evidence="2">The sequence shown here is derived from an EMBL/GenBank/DDBJ whole genome shotgun (WGS) entry which is preliminary data.</text>
</comment>
<sequence>MLARWILFYLYIMDVQVVNGGSWRIVNIAMFIATAPIVPSQKSMSDDPENGNYDLLHICAQPSYKSLAKKKKNYPYQAFIQPHRLPQRFPSTRNDTHNHQR</sequence>
<dbReference type="AlphaFoldDB" id="A0AAD5E7W6"/>
<feature type="chain" id="PRO_5041901019" description="Secreted protein" evidence="1">
    <location>
        <begin position="21"/>
        <end position="101"/>
    </location>
</feature>
<evidence type="ECO:0008006" key="4">
    <source>
        <dbReference type="Google" id="ProtNLM"/>
    </source>
</evidence>
<gene>
    <name evidence="2" type="ORF">K450DRAFT_246289</name>
</gene>
<evidence type="ECO:0000313" key="3">
    <source>
        <dbReference type="Proteomes" id="UP001206595"/>
    </source>
</evidence>
<dbReference type="GeneID" id="75915242"/>
<reference evidence="2" key="2">
    <citation type="journal article" date="2022" name="Proc. Natl. Acad. Sci. U.S.A.">
        <title>Diploid-dominant life cycles characterize the early evolution of Fungi.</title>
        <authorList>
            <person name="Amses K.R."/>
            <person name="Simmons D.R."/>
            <person name="Longcore J.E."/>
            <person name="Mondo S.J."/>
            <person name="Seto K."/>
            <person name="Jeronimo G.H."/>
            <person name="Bonds A.E."/>
            <person name="Quandt C.A."/>
            <person name="Davis W.J."/>
            <person name="Chang Y."/>
            <person name="Federici B.A."/>
            <person name="Kuo A."/>
            <person name="LaButti K."/>
            <person name="Pangilinan J."/>
            <person name="Andreopoulos W."/>
            <person name="Tritt A."/>
            <person name="Riley R."/>
            <person name="Hundley H."/>
            <person name="Johnson J."/>
            <person name="Lipzen A."/>
            <person name="Barry K."/>
            <person name="Lang B.F."/>
            <person name="Cuomo C.A."/>
            <person name="Buchler N.E."/>
            <person name="Grigoriev I.V."/>
            <person name="Spatafora J.W."/>
            <person name="Stajich J.E."/>
            <person name="James T.Y."/>
        </authorList>
    </citation>
    <scope>NUCLEOTIDE SEQUENCE</scope>
    <source>
        <strain evidence="2">AG</strain>
    </source>
</reference>
<dbReference type="RefSeq" id="XP_051443546.1">
    <property type="nucleotide sequence ID" value="XM_051589897.1"/>
</dbReference>
<organism evidence="2 3">
    <name type="scientific">Umbelopsis ramanniana AG</name>
    <dbReference type="NCBI Taxonomy" id="1314678"/>
    <lineage>
        <taxon>Eukaryota</taxon>
        <taxon>Fungi</taxon>
        <taxon>Fungi incertae sedis</taxon>
        <taxon>Mucoromycota</taxon>
        <taxon>Mucoromycotina</taxon>
        <taxon>Umbelopsidomycetes</taxon>
        <taxon>Umbelopsidales</taxon>
        <taxon>Umbelopsidaceae</taxon>
        <taxon>Umbelopsis</taxon>
    </lineage>
</organism>
<dbReference type="Proteomes" id="UP001206595">
    <property type="component" value="Unassembled WGS sequence"/>
</dbReference>
<keyword evidence="1" id="KW-0732">Signal</keyword>
<evidence type="ECO:0000313" key="2">
    <source>
        <dbReference type="EMBL" id="KAI8578542.1"/>
    </source>
</evidence>
<feature type="signal peptide" evidence="1">
    <location>
        <begin position="1"/>
        <end position="20"/>
    </location>
</feature>
<reference evidence="2" key="1">
    <citation type="submission" date="2021-06" db="EMBL/GenBank/DDBJ databases">
        <authorList>
            <consortium name="DOE Joint Genome Institute"/>
            <person name="Mondo S.J."/>
            <person name="Amses K.R."/>
            <person name="Simmons D.R."/>
            <person name="Longcore J.E."/>
            <person name="Seto K."/>
            <person name="Alves G.H."/>
            <person name="Bonds A.E."/>
            <person name="Quandt C.A."/>
            <person name="Davis W.J."/>
            <person name="Chang Y."/>
            <person name="Letcher P.M."/>
            <person name="Powell M.J."/>
            <person name="Kuo A."/>
            <person name="Labutti K."/>
            <person name="Pangilinan J."/>
            <person name="Andreopoulos W."/>
            <person name="Tritt A."/>
            <person name="Riley R."/>
            <person name="Hundley H."/>
            <person name="Johnson J."/>
            <person name="Lipzen A."/>
            <person name="Barry K."/>
            <person name="Berbee M.L."/>
            <person name="Buchler N.E."/>
            <person name="Grigoriev I.V."/>
            <person name="Spatafora J.W."/>
            <person name="Stajich J.E."/>
            <person name="James T.Y."/>
        </authorList>
    </citation>
    <scope>NUCLEOTIDE SEQUENCE</scope>
    <source>
        <strain evidence="2">AG</strain>
    </source>
</reference>